<evidence type="ECO:0000313" key="3">
    <source>
        <dbReference type="Proteomes" id="UP000031163"/>
    </source>
</evidence>
<dbReference type="STRING" id="1031564.CINS_0311"/>
<dbReference type="EMBL" id="CP007770">
    <property type="protein sequence ID" value="AJC87311.1"/>
    <property type="molecule type" value="Genomic_DNA"/>
</dbReference>
<protein>
    <submittedName>
        <fullName evidence="2">Cytolethal distending toxin, subunit CdtB</fullName>
    </submittedName>
</protein>
<dbReference type="PRINTS" id="PR01388">
    <property type="entry name" value="CDTOXINB"/>
</dbReference>
<organism evidence="2 3">
    <name type="scientific">Campylobacter insulaenigrae NCTC 12927</name>
    <dbReference type="NCBI Taxonomy" id="1031564"/>
    <lineage>
        <taxon>Bacteria</taxon>
        <taxon>Pseudomonadati</taxon>
        <taxon>Campylobacterota</taxon>
        <taxon>Epsilonproteobacteria</taxon>
        <taxon>Campylobacterales</taxon>
        <taxon>Campylobacteraceae</taxon>
        <taxon>Campylobacter</taxon>
    </lineage>
</organism>
<name>A0A0A8GZW5_9BACT</name>
<sequence length="270" mass="29380">MKKIILFLVINMTFLFANLESYNLGTWNLQGSSAATESKWNVSIRQLMTGDNALDVLAVQEAGVLPSSARDTGRQVQPVGVGIPIHEYEWNLGTLSRPQSVFIYYSRIDVGANRVNMAIVSRTRADEVIVIPHPSVASARPVIGIRIGNDAFFSVHALASGGADAAAAVTAVDNFLATRAGINYIIMGDFNREPDLLMRDLDASLRNRLRVVAPPSFTQVTGRRVIDYALTGTSTRTAAYTPPLLSAVLAVAGLRTFLASDHFPVNFRRF</sequence>
<reference evidence="2 3" key="1">
    <citation type="journal article" date="2014" name="Genome Biol. Evol.">
        <title>Comparative Genomics of the Campylobacter lari Group.</title>
        <authorList>
            <person name="Miller W.G."/>
            <person name="Yee E."/>
            <person name="Chapman M.H."/>
            <person name="Smith T.P."/>
            <person name="Bono J.L."/>
            <person name="Huynh S."/>
            <person name="Parker C.T."/>
            <person name="Vandamme P."/>
            <person name="Luong K."/>
            <person name="Korlach J."/>
        </authorList>
    </citation>
    <scope>NUCLEOTIDE SEQUENCE [LARGE SCALE GENOMIC DNA]</scope>
    <source>
        <strain evidence="2 3">NCTC 12927</strain>
    </source>
</reference>
<dbReference type="GeneID" id="74431127"/>
<accession>A0A0A8GZW5</accession>
<dbReference type="KEGG" id="cis:CINS_0311"/>
<dbReference type="InterPro" id="IPR003539">
    <property type="entry name" value="CD_toxinB"/>
</dbReference>
<dbReference type="HOGENOM" id="CLU_091266_0_0_7"/>
<proteinExistence type="predicted"/>
<dbReference type="GO" id="GO:0003824">
    <property type="term" value="F:catalytic activity"/>
    <property type="evidence" value="ECO:0007669"/>
    <property type="project" value="InterPro"/>
</dbReference>
<dbReference type="AlphaFoldDB" id="A0A0A8GZW5"/>
<dbReference type="Proteomes" id="UP000031163">
    <property type="component" value="Chromosome"/>
</dbReference>
<dbReference type="NCBIfam" id="NF011787">
    <property type="entry name" value="PRK15251.1"/>
    <property type="match status" value="1"/>
</dbReference>
<dbReference type="Gene3D" id="3.60.10.10">
    <property type="entry name" value="Endonuclease/exonuclease/phosphatase"/>
    <property type="match status" value="1"/>
</dbReference>
<gene>
    <name evidence="2" type="primary">cdtB</name>
    <name evidence="2" type="ORF">CINS_0311</name>
</gene>
<dbReference type="RefSeq" id="WP_039649265.1">
    <property type="nucleotide sequence ID" value="NZ_CP007770.1"/>
</dbReference>
<dbReference type="Pfam" id="PF03372">
    <property type="entry name" value="Exo_endo_phos"/>
    <property type="match status" value="1"/>
</dbReference>
<dbReference type="InterPro" id="IPR005135">
    <property type="entry name" value="Endo/exonuclease/phosphatase"/>
</dbReference>
<feature type="domain" description="Endonuclease/exonuclease/phosphatase" evidence="1">
    <location>
        <begin position="25"/>
        <end position="262"/>
    </location>
</feature>
<dbReference type="InterPro" id="IPR036691">
    <property type="entry name" value="Endo/exonu/phosph_ase_sf"/>
</dbReference>
<dbReference type="SUPFAM" id="SSF56219">
    <property type="entry name" value="DNase I-like"/>
    <property type="match status" value="1"/>
</dbReference>
<evidence type="ECO:0000259" key="1">
    <source>
        <dbReference type="Pfam" id="PF03372"/>
    </source>
</evidence>
<evidence type="ECO:0000313" key="2">
    <source>
        <dbReference type="EMBL" id="AJC87311.1"/>
    </source>
</evidence>